<keyword evidence="2" id="KW-0540">Nuclease</keyword>
<accession>A0ABY6FB69</accession>
<gene>
    <name evidence="2" type="ORF">K3169_22655</name>
</gene>
<protein>
    <submittedName>
        <fullName evidence="2">HNH endonuclease</fullName>
    </submittedName>
</protein>
<keyword evidence="2" id="KW-0255">Endonuclease</keyword>
<dbReference type="CDD" id="cd00085">
    <property type="entry name" value="HNHc"/>
    <property type="match status" value="1"/>
</dbReference>
<feature type="domain" description="HNH" evidence="1">
    <location>
        <begin position="165"/>
        <end position="218"/>
    </location>
</feature>
<keyword evidence="3" id="KW-1185">Reference proteome</keyword>
<dbReference type="GO" id="GO:0004519">
    <property type="term" value="F:endonuclease activity"/>
    <property type="evidence" value="ECO:0007669"/>
    <property type="project" value="UniProtKB-KW"/>
</dbReference>
<dbReference type="RefSeq" id="WP_263268133.1">
    <property type="nucleotide sequence ID" value="NZ_CP081201.1"/>
</dbReference>
<dbReference type="EMBL" id="CP081201">
    <property type="protein sequence ID" value="UXZ95113.1"/>
    <property type="molecule type" value="Genomic_DNA"/>
</dbReference>
<organism evidence="2 3">
    <name type="scientific">Pseudomonas phytophila</name>
    <dbReference type="NCBI Taxonomy" id="2867264"/>
    <lineage>
        <taxon>Bacteria</taxon>
        <taxon>Pseudomonadati</taxon>
        <taxon>Pseudomonadota</taxon>
        <taxon>Gammaproteobacteria</taxon>
        <taxon>Pseudomonadales</taxon>
        <taxon>Pseudomonadaceae</taxon>
        <taxon>Pseudomonas</taxon>
    </lineage>
</organism>
<dbReference type="Gene3D" id="1.10.30.50">
    <property type="match status" value="1"/>
</dbReference>
<evidence type="ECO:0000259" key="1">
    <source>
        <dbReference type="Pfam" id="PF01844"/>
    </source>
</evidence>
<sequence length="238" mass="26732">MAVTKGHGNPNWTRDEVILALELYQSCSGQIPGPTDHRVRKLSDLLRQFPHHSNAARQPSFRNPDGVAFKLQNLRSVAIGSGLKNTSKVDREVWEELGDNPSRTLELGSLIRQSIAIIDGLPLPEDEVEFSEGKSATKVHIRRERSAKLRKELIDLRLKQGGMSCDLCATDGSKIDPALRNSMFECHHIIPLSVVGETKTKVKDMALLCANCHRLLHRAIAKRKQWLSIEDAKRFLFI</sequence>
<dbReference type="InterPro" id="IPR002711">
    <property type="entry name" value="HNH"/>
</dbReference>
<dbReference type="Proteomes" id="UP001063228">
    <property type="component" value="Chromosome"/>
</dbReference>
<evidence type="ECO:0000313" key="2">
    <source>
        <dbReference type="EMBL" id="UXZ95113.1"/>
    </source>
</evidence>
<dbReference type="Pfam" id="PF01844">
    <property type="entry name" value="HNH"/>
    <property type="match status" value="1"/>
</dbReference>
<keyword evidence="2" id="KW-0378">Hydrolase</keyword>
<dbReference type="InterPro" id="IPR003615">
    <property type="entry name" value="HNH_nuc"/>
</dbReference>
<proteinExistence type="predicted"/>
<evidence type="ECO:0000313" key="3">
    <source>
        <dbReference type="Proteomes" id="UP001063228"/>
    </source>
</evidence>
<reference evidence="2" key="1">
    <citation type="submission" date="2021-08" db="EMBL/GenBank/DDBJ databases">
        <title>Complete genome sequence of Pseudomonas phytophila.</title>
        <authorList>
            <person name="Weir B.S."/>
            <person name="Templeton M.D."/>
            <person name="Arshed S."/>
            <person name="Andersen M.T."/>
            <person name="Jayaraman J."/>
        </authorList>
    </citation>
    <scope>NUCLEOTIDE SEQUENCE</scope>
    <source>
        <strain evidence="2">ICMP 23753</strain>
    </source>
</reference>
<name>A0ABY6FB69_9PSED</name>